<evidence type="ECO:0000313" key="2">
    <source>
        <dbReference type="EMBL" id="GFJ77844.1"/>
    </source>
</evidence>
<evidence type="ECO:0000256" key="1">
    <source>
        <dbReference type="SAM" id="MobiDB-lite"/>
    </source>
</evidence>
<protein>
    <submittedName>
        <fullName evidence="2">Uncharacterized protein</fullName>
    </submittedName>
</protein>
<reference evidence="2 3" key="1">
    <citation type="submission" date="2020-03" db="EMBL/GenBank/DDBJ databases">
        <title>Whole genome shotgun sequence of Phytohabitans houttuyneae NBRC 108639.</title>
        <authorList>
            <person name="Komaki H."/>
            <person name="Tamura T."/>
        </authorList>
    </citation>
    <scope>NUCLEOTIDE SEQUENCE [LARGE SCALE GENOMIC DNA]</scope>
    <source>
        <strain evidence="2 3">NBRC 108639</strain>
    </source>
</reference>
<dbReference type="AlphaFoldDB" id="A0A6V8K2B5"/>
<feature type="compositionally biased region" description="Polar residues" evidence="1">
    <location>
        <begin position="56"/>
        <end position="71"/>
    </location>
</feature>
<organism evidence="2 3">
    <name type="scientific">Phytohabitans houttuyneae</name>
    <dbReference type="NCBI Taxonomy" id="1076126"/>
    <lineage>
        <taxon>Bacteria</taxon>
        <taxon>Bacillati</taxon>
        <taxon>Actinomycetota</taxon>
        <taxon>Actinomycetes</taxon>
        <taxon>Micromonosporales</taxon>
        <taxon>Micromonosporaceae</taxon>
    </lineage>
</organism>
<accession>A0A6V8K2B5</accession>
<keyword evidence="3" id="KW-1185">Reference proteome</keyword>
<dbReference type="EMBL" id="BLPF01000001">
    <property type="protein sequence ID" value="GFJ77844.1"/>
    <property type="molecule type" value="Genomic_DNA"/>
</dbReference>
<reference evidence="2 3" key="2">
    <citation type="submission" date="2020-03" db="EMBL/GenBank/DDBJ databases">
        <authorList>
            <person name="Ichikawa N."/>
            <person name="Kimura A."/>
            <person name="Kitahashi Y."/>
            <person name="Uohara A."/>
        </authorList>
    </citation>
    <scope>NUCLEOTIDE SEQUENCE [LARGE SCALE GENOMIC DNA]</scope>
    <source>
        <strain evidence="2 3">NBRC 108639</strain>
    </source>
</reference>
<name>A0A6V8K2B5_9ACTN</name>
<dbReference type="Proteomes" id="UP000482800">
    <property type="component" value="Unassembled WGS sequence"/>
</dbReference>
<proteinExistence type="predicted"/>
<gene>
    <name evidence="2" type="ORF">Phou_020240</name>
</gene>
<evidence type="ECO:0000313" key="3">
    <source>
        <dbReference type="Proteomes" id="UP000482800"/>
    </source>
</evidence>
<feature type="region of interest" description="Disordered" evidence="1">
    <location>
        <begin position="56"/>
        <end position="80"/>
    </location>
</feature>
<comment type="caution">
    <text evidence="2">The sequence shown here is derived from an EMBL/GenBank/DDBJ whole genome shotgun (WGS) entry which is preliminary data.</text>
</comment>
<sequence length="80" mass="8094">MRPVDSPAIPVTATGARGRFPTAASLAGLAGVALSAAGCDRSAWPRFGWAVDNNSAARSIDSTPDTDQPANRTDPDTGAP</sequence>